<keyword evidence="2" id="KW-0547">Nucleotide-binding</keyword>
<dbReference type="GO" id="GO:0005524">
    <property type="term" value="F:ATP binding"/>
    <property type="evidence" value="ECO:0007669"/>
    <property type="project" value="UniProtKB-KW"/>
</dbReference>
<dbReference type="Gene3D" id="1.10.3290.10">
    <property type="entry name" value="Fido-like domain"/>
    <property type="match status" value="1"/>
</dbReference>
<keyword evidence="2" id="KW-0067">ATP-binding</keyword>
<dbReference type="InterPro" id="IPR040198">
    <property type="entry name" value="Fido_containing"/>
</dbReference>
<dbReference type="Pfam" id="PF02661">
    <property type="entry name" value="Fic"/>
    <property type="match status" value="1"/>
</dbReference>
<dbReference type="InterPro" id="IPR003812">
    <property type="entry name" value="Fido"/>
</dbReference>
<organism evidence="5 6">
    <name type="scientific">Synechococcus lacustris str. Tous</name>
    <dbReference type="NCBI Taxonomy" id="1910958"/>
    <lineage>
        <taxon>Bacteria</taxon>
        <taxon>Bacillati</taxon>
        <taxon>Cyanobacteriota</taxon>
        <taxon>Cyanophyceae</taxon>
        <taxon>Synechococcales</taxon>
        <taxon>Synechococcaceae</taxon>
        <taxon>Synechococcus</taxon>
    </lineage>
</organism>
<feature type="active site" evidence="1">
    <location>
        <position position="189"/>
    </location>
</feature>
<dbReference type="AlphaFoldDB" id="A0A2P7EBV5"/>
<feature type="binding site" evidence="2">
    <location>
        <begin position="230"/>
        <end position="231"/>
    </location>
    <ligand>
        <name>ATP</name>
        <dbReference type="ChEBI" id="CHEBI:30616"/>
    </ligand>
</feature>
<dbReference type="PANTHER" id="PTHR13504">
    <property type="entry name" value="FIDO DOMAIN-CONTAINING PROTEIN DDB_G0283145"/>
    <property type="match status" value="1"/>
</dbReference>
<evidence type="ECO:0000313" key="6">
    <source>
        <dbReference type="Proteomes" id="UP000240206"/>
    </source>
</evidence>
<evidence type="ECO:0000256" key="1">
    <source>
        <dbReference type="PIRSR" id="PIRSR640198-1"/>
    </source>
</evidence>
<evidence type="ECO:0000259" key="4">
    <source>
        <dbReference type="PROSITE" id="PS51459"/>
    </source>
</evidence>
<feature type="site" description="Important for autoinhibition of adenylyltransferase activity" evidence="3">
    <location>
        <position position="66"/>
    </location>
</feature>
<dbReference type="RefSeq" id="WP_106500809.1">
    <property type="nucleotide sequence ID" value="NZ_PXVC01000087.1"/>
</dbReference>
<dbReference type="PANTHER" id="PTHR13504:SF38">
    <property type="entry name" value="FIDO DOMAIN-CONTAINING PROTEIN"/>
    <property type="match status" value="1"/>
</dbReference>
<evidence type="ECO:0000256" key="2">
    <source>
        <dbReference type="PIRSR" id="PIRSR640198-2"/>
    </source>
</evidence>
<gene>
    <name evidence="5" type="ORF">C7K08_11850</name>
</gene>
<protein>
    <recommendedName>
        <fullName evidence="4">Fido domain-containing protein</fullName>
    </recommendedName>
</protein>
<dbReference type="Proteomes" id="UP000240206">
    <property type="component" value="Unassembled WGS sequence"/>
</dbReference>
<feature type="binding site" evidence="2">
    <location>
        <begin position="193"/>
        <end position="200"/>
    </location>
    <ligand>
        <name>ATP</name>
        <dbReference type="ChEBI" id="CHEBI:30616"/>
    </ligand>
</feature>
<sequence>MTGQPEHLGDDAPYSPPLTLNPALLSQVAAIAEVLGRWSARQDVLPSPLLRRENRIHTIQASLAIEQNSLSLEQVTALFDGERVIGPARDIQEVRNAINAYDAMPSWDPANPQHLLEAHGLLMAGLIDGPGCFRSGGVGIYRGDQLVHMAPPAARVPVLVADLLAWLAASTWHPLLVSCVAHYELEFIHPFADGNGRLGRLWQTLILSRWNPLLAWLPIEEVIRSRQQGYYESLGQADQQGDLQPFVAYQLEAIHDSLRSEISSEIGSEIGVKAGAAIDALILRDLAIEPTLSARSLAKRQQLSQRAVEKHLAALQQKGRLIRHGSPRAGYWQVL</sequence>
<reference evidence="6" key="1">
    <citation type="submission" date="2018-03" db="EMBL/GenBank/DDBJ databases">
        <title>Ecological and genomic features of two cosmopolitan and abundant freshwater picocyanobacteria.</title>
        <authorList>
            <person name="Cabello-Yeves P.J."/>
            <person name="Picazo A."/>
            <person name="Camacho A."/>
            <person name="Callieri C."/>
            <person name="Rosselli R."/>
            <person name="Roda-Garcia J."/>
            <person name="Coutinho F.H."/>
            <person name="Rodriguez-Valera F."/>
        </authorList>
    </citation>
    <scope>NUCLEOTIDE SEQUENCE [LARGE SCALE GENOMIC DNA]</scope>
    <source>
        <strain evidence="6">Tous</strain>
    </source>
</reference>
<dbReference type="SUPFAM" id="SSF46785">
    <property type="entry name" value="Winged helix' DNA-binding domain"/>
    <property type="match status" value="1"/>
</dbReference>
<accession>A0A2P7EBV5</accession>
<proteinExistence type="predicted"/>
<comment type="caution">
    <text evidence="5">The sequence shown here is derived from an EMBL/GenBank/DDBJ whole genome shotgun (WGS) entry which is preliminary data.</text>
</comment>
<dbReference type="EMBL" id="PXVC01000087">
    <property type="protein sequence ID" value="PSI00688.1"/>
    <property type="molecule type" value="Genomic_DNA"/>
</dbReference>
<name>A0A2P7EBV5_9SYNE</name>
<dbReference type="InterPro" id="IPR036597">
    <property type="entry name" value="Fido-like_dom_sf"/>
</dbReference>
<dbReference type="SUPFAM" id="SSF140931">
    <property type="entry name" value="Fic-like"/>
    <property type="match status" value="1"/>
</dbReference>
<dbReference type="InterPro" id="IPR036390">
    <property type="entry name" value="WH_DNA-bd_sf"/>
</dbReference>
<dbReference type="PROSITE" id="PS51459">
    <property type="entry name" value="FIDO"/>
    <property type="match status" value="1"/>
</dbReference>
<evidence type="ECO:0000256" key="3">
    <source>
        <dbReference type="PIRSR" id="PIRSR640198-3"/>
    </source>
</evidence>
<evidence type="ECO:0000313" key="5">
    <source>
        <dbReference type="EMBL" id="PSI00688.1"/>
    </source>
</evidence>
<keyword evidence="6" id="KW-1185">Reference proteome</keyword>
<feature type="domain" description="Fido" evidence="4">
    <location>
        <begin position="110"/>
        <end position="252"/>
    </location>
</feature>